<accession>A0A395JQT6</accession>
<dbReference type="InParanoid" id="A0A395JQT6"/>
<dbReference type="Proteomes" id="UP000253083">
    <property type="component" value="Unassembled WGS sequence"/>
</dbReference>
<comment type="caution">
    <text evidence="2">The sequence shown here is derived from an EMBL/GenBank/DDBJ whole genome shotgun (WGS) entry which is preliminary data.</text>
</comment>
<dbReference type="Gene3D" id="2.40.160.10">
    <property type="entry name" value="Porin"/>
    <property type="match status" value="1"/>
</dbReference>
<protein>
    <submittedName>
        <fullName evidence="2">Phosphate-selective porin</fullName>
    </submittedName>
</protein>
<sequence length="477" mass="52389">MVSLVLVAMLTRPVKKMPMIKKGSAMYRKISAHVILVFSILLWCPFVAVAEDSLEEIRALVNAQERQLNELKSRLAQLESAAAGSVAEPVAVGVNSPDSNPASAAMAWAGASPQFSKPESESRFRFRGKFQTELMTTSSDVETTDYGRASEIRRVRLGAQGAFSPSLDYVAELDFSGDKIGYEDIFIRYRMSDHTAIRLGHHEASVSLDDETSDSNHSFLERSLHNSLSLGRSVGLGFETQGERWSLNAGLFGQSQLDTEVGESEGWKAAARLMWTPLHSSNHTWHLGAASYYVSLGEEDYRVSARPESHQLAALFDTGEHAANDVKYVGLEAAFQHHSLLFQAEFGEQTVDYTQLDESRFVTGYAQAAWLISGEQRNYERSHGKFGGVVPATSWGEGGQGAVELALRSSYMDLVSGDISGGKGATLSVGLNWYPKSFLRLSANWVHFDIDNSLEVLPQGYAAHKGDAFAIRSQVTW</sequence>
<organism evidence="2 3">
    <name type="scientific">Arenicella xantha</name>
    <dbReference type="NCBI Taxonomy" id="644221"/>
    <lineage>
        <taxon>Bacteria</taxon>
        <taxon>Pseudomonadati</taxon>
        <taxon>Pseudomonadota</taxon>
        <taxon>Gammaproteobacteria</taxon>
        <taxon>Arenicellales</taxon>
        <taxon>Arenicellaceae</taxon>
        <taxon>Arenicella</taxon>
    </lineage>
</organism>
<dbReference type="AlphaFoldDB" id="A0A395JQT6"/>
<evidence type="ECO:0000313" key="3">
    <source>
        <dbReference type="Proteomes" id="UP000253083"/>
    </source>
</evidence>
<dbReference type="SUPFAM" id="SSF56935">
    <property type="entry name" value="Porins"/>
    <property type="match status" value="1"/>
</dbReference>
<dbReference type="InterPro" id="IPR010870">
    <property type="entry name" value="Porin_O/P"/>
</dbReference>
<evidence type="ECO:0000256" key="1">
    <source>
        <dbReference type="SAM" id="Coils"/>
    </source>
</evidence>
<proteinExistence type="predicted"/>
<dbReference type="EMBL" id="QNRT01000001">
    <property type="protein sequence ID" value="RBP52925.1"/>
    <property type="molecule type" value="Genomic_DNA"/>
</dbReference>
<evidence type="ECO:0000313" key="2">
    <source>
        <dbReference type="EMBL" id="RBP52925.1"/>
    </source>
</evidence>
<keyword evidence="1" id="KW-0175">Coiled coil</keyword>
<keyword evidence="3" id="KW-1185">Reference proteome</keyword>
<gene>
    <name evidence="2" type="ORF">DFR28_101309</name>
</gene>
<dbReference type="InterPro" id="IPR023614">
    <property type="entry name" value="Porin_dom_sf"/>
</dbReference>
<dbReference type="Pfam" id="PF07396">
    <property type="entry name" value="Porin_O_P"/>
    <property type="match status" value="1"/>
</dbReference>
<name>A0A395JQT6_9GAMM</name>
<dbReference type="OrthoDB" id="9807854at2"/>
<feature type="coiled-coil region" evidence="1">
    <location>
        <begin position="47"/>
        <end position="88"/>
    </location>
</feature>
<reference evidence="2 3" key="1">
    <citation type="submission" date="2018-06" db="EMBL/GenBank/DDBJ databases">
        <title>Genomic Encyclopedia of Type Strains, Phase IV (KMG-IV): sequencing the most valuable type-strain genomes for metagenomic binning, comparative biology and taxonomic classification.</title>
        <authorList>
            <person name="Goeker M."/>
        </authorList>
    </citation>
    <scope>NUCLEOTIDE SEQUENCE [LARGE SCALE GENOMIC DNA]</scope>
    <source>
        <strain evidence="2 3">DSM 24032</strain>
    </source>
</reference>